<evidence type="ECO:0000256" key="7">
    <source>
        <dbReference type="ARBA" id="ARBA00023136"/>
    </source>
</evidence>
<proteinExistence type="inferred from homology"/>
<dbReference type="RefSeq" id="WP_118928427.1">
    <property type="nucleotide sequence ID" value="NZ_QXGH01000038.1"/>
</dbReference>
<evidence type="ECO:0000313" key="10">
    <source>
        <dbReference type="Proteomes" id="UP000283644"/>
    </source>
</evidence>
<dbReference type="EMBL" id="QXGH01000038">
    <property type="protein sequence ID" value="RHW23929.1"/>
    <property type="molecule type" value="Genomic_DNA"/>
</dbReference>
<dbReference type="PANTHER" id="PTHR30269:SF23">
    <property type="entry name" value="MEMBRANE TRANSPORTER PROTEIN YDHB-RELATED"/>
    <property type="match status" value="1"/>
</dbReference>
<keyword evidence="7 8" id="KW-0472">Membrane</keyword>
<dbReference type="Proteomes" id="UP000283644">
    <property type="component" value="Unassembled WGS sequence"/>
</dbReference>
<dbReference type="Pfam" id="PF01925">
    <property type="entry name" value="TauE"/>
    <property type="match status" value="1"/>
</dbReference>
<evidence type="ECO:0000256" key="1">
    <source>
        <dbReference type="ARBA" id="ARBA00004651"/>
    </source>
</evidence>
<feature type="transmembrane region" description="Helical" evidence="8">
    <location>
        <begin position="73"/>
        <end position="93"/>
    </location>
</feature>
<dbReference type="PANTHER" id="PTHR30269">
    <property type="entry name" value="TRANSMEMBRANE PROTEIN YFCA"/>
    <property type="match status" value="1"/>
</dbReference>
<evidence type="ECO:0000256" key="4">
    <source>
        <dbReference type="ARBA" id="ARBA00022475"/>
    </source>
</evidence>
<dbReference type="GO" id="GO:0005886">
    <property type="term" value="C:plasma membrane"/>
    <property type="evidence" value="ECO:0007669"/>
    <property type="project" value="UniProtKB-SubCell"/>
</dbReference>
<organism evidence="9 10">
    <name type="scientific">Nocardioides immobilis</name>
    <dbReference type="NCBI Taxonomy" id="2049295"/>
    <lineage>
        <taxon>Bacteria</taxon>
        <taxon>Bacillati</taxon>
        <taxon>Actinomycetota</taxon>
        <taxon>Actinomycetes</taxon>
        <taxon>Propionibacteriales</taxon>
        <taxon>Nocardioidaceae</taxon>
        <taxon>Nocardioides</taxon>
    </lineage>
</organism>
<evidence type="ECO:0000313" key="9">
    <source>
        <dbReference type="EMBL" id="RHW23929.1"/>
    </source>
</evidence>
<evidence type="ECO:0000256" key="6">
    <source>
        <dbReference type="ARBA" id="ARBA00022989"/>
    </source>
</evidence>
<feature type="transmembrane region" description="Helical" evidence="8">
    <location>
        <begin position="206"/>
        <end position="227"/>
    </location>
</feature>
<evidence type="ECO:0000256" key="2">
    <source>
        <dbReference type="ARBA" id="ARBA00009142"/>
    </source>
</evidence>
<keyword evidence="3" id="KW-0813">Transport</keyword>
<dbReference type="InterPro" id="IPR052017">
    <property type="entry name" value="TSUP"/>
</dbReference>
<reference evidence="9 10" key="1">
    <citation type="submission" date="2018-09" db="EMBL/GenBank/DDBJ databases">
        <title>Genome sequencing of Nocardioides immobilis CCTCC AB 2017083 for comparison to Nocardioides silvaticus.</title>
        <authorList>
            <person name="Li C."/>
            <person name="Wang G."/>
        </authorList>
    </citation>
    <scope>NUCLEOTIDE SEQUENCE [LARGE SCALE GENOMIC DNA]</scope>
    <source>
        <strain evidence="9 10">CCTCC AB 2017083</strain>
    </source>
</reference>
<feature type="transmembrane region" description="Helical" evidence="8">
    <location>
        <begin position="164"/>
        <end position="185"/>
    </location>
</feature>
<comment type="similarity">
    <text evidence="2 8">Belongs to the 4-toluene sulfonate uptake permease (TSUP) (TC 2.A.102) family.</text>
</comment>
<name>A0A417XTZ3_9ACTN</name>
<evidence type="ECO:0000256" key="5">
    <source>
        <dbReference type="ARBA" id="ARBA00022692"/>
    </source>
</evidence>
<evidence type="ECO:0000256" key="3">
    <source>
        <dbReference type="ARBA" id="ARBA00022448"/>
    </source>
</evidence>
<evidence type="ECO:0000256" key="8">
    <source>
        <dbReference type="RuleBase" id="RU363041"/>
    </source>
</evidence>
<comment type="caution">
    <text evidence="9">The sequence shown here is derived from an EMBL/GenBank/DDBJ whole genome shotgun (WGS) entry which is preliminary data.</text>
</comment>
<comment type="subcellular location">
    <subcellularLocation>
        <location evidence="1 8">Cell membrane</location>
        <topology evidence="1 8">Multi-pass membrane protein</topology>
    </subcellularLocation>
</comment>
<keyword evidence="5 8" id="KW-0812">Transmembrane</keyword>
<keyword evidence="4 8" id="KW-1003">Cell membrane</keyword>
<keyword evidence="10" id="KW-1185">Reference proteome</keyword>
<accession>A0A417XTZ3</accession>
<protein>
    <recommendedName>
        <fullName evidence="8">Probable membrane transporter protein</fullName>
    </recommendedName>
</protein>
<feature type="transmembrane region" description="Helical" evidence="8">
    <location>
        <begin position="99"/>
        <end position="118"/>
    </location>
</feature>
<dbReference type="AlphaFoldDB" id="A0A417XTZ3"/>
<dbReference type="InterPro" id="IPR002781">
    <property type="entry name" value="TM_pro_TauE-like"/>
</dbReference>
<gene>
    <name evidence="9" type="ORF">D0Z08_27170</name>
</gene>
<sequence length="252" mass="26004">MDELTLLSVVALAGAAFLIGFAKTAIGGVASLAVAVFALVLPARESTGAVLALLLVGDVVAVRLYRRHADWALLLRLLPSVVPGLALGAWFVAVADQTLMQRAIGGVLLVMALIQIWSRHDADRTTDTSGRIREIGGRAAPFAVGIAAGFATMTANAAGPLMTIYLLIAGLPVLGLLGTAAWFFLLVNLAKLPFSAGLGLMDGATLLLDLTLVPALLAGAAAGVWVARRIDRQMFEGATLALTVLAAAVLFV</sequence>
<dbReference type="OrthoDB" id="9801058at2"/>
<feature type="transmembrane region" description="Helical" evidence="8">
    <location>
        <begin position="233"/>
        <end position="251"/>
    </location>
</feature>
<keyword evidence="6 8" id="KW-1133">Transmembrane helix</keyword>
<feature type="transmembrane region" description="Helical" evidence="8">
    <location>
        <begin position="48"/>
        <end position="66"/>
    </location>
</feature>